<proteinExistence type="inferred from homology"/>
<name>A0A1J5SXA1_9ZZZZ</name>
<reference evidence="6" key="1">
    <citation type="submission" date="2016-10" db="EMBL/GenBank/DDBJ databases">
        <title>Sequence of Gallionella enrichment culture.</title>
        <authorList>
            <person name="Poehlein A."/>
            <person name="Muehling M."/>
            <person name="Daniel R."/>
        </authorList>
    </citation>
    <scope>NUCLEOTIDE SEQUENCE</scope>
</reference>
<organism evidence="6">
    <name type="scientific">mine drainage metagenome</name>
    <dbReference type="NCBI Taxonomy" id="410659"/>
    <lineage>
        <taxon>unclassified sequences</taxon>
        <taxon>metagenomes</taxon>
        <taxon>ecological metagenomes</taxon>
    </lineage>
</organism>
<keyword evidence="2" id="KW-0521">NADP</keyword>
<accession>A0A1J5SXA1</accession>
<dbReference type="PANTHER" id="PTHR11645">
    <property type="entry name" value="PYRROLINE-5-CARBOXYLATE REDUCTASE"/>
    <property type="match status" value="1"/>
</dbReference>
<evidence type="ECO:0000259" key="5">
    <source>
        <dbReference type="Pfam" id="PF14748"/>
    </source>
</evidence>
<dbReference type="AlphaFoldDB" id="A0A1J5SXA1"/>
<feature type="domain" description="Pyrroline-5-carboxylate reductase catalytic N-terminal" evidence="4">
    <location>
        <begin position="2"/>
        <end position="94"/>
    </location>
</feature>
<evidence type="ECO:0000256" key="3">
    <source>
        <dbReference type="ARBA" id="ARBA00023002"/>
    </source>
</evidence>
<dbReference type="InterPro" id="IPR036291">
    <property type="entry name" value="NAD(P)-bd_dom_sf"/>
</dbReference>
<dbReference type="HAMAP" id="MF_01925">
    <property type="entry name" value="P5C_reductase"/>
    <property type="match status" value="1"/>
</dbReference>
<comment type="caution">
    <text evidence="6">The sequence shown here is derived from an EMBL/GenBank/DDBJ whole genome shotgun (WGS) entry which is preliminary data.</text>
</comment>
<sequence>MKISFIGGGNMARAIIGGLKNNGFEMSAITVMELDAEKRLTLAAEYNVSTTDTYTDLMNSDVIVLAVKPQQLKEICNQLNPLLQSQLVISIAAGVRSADISRWLAGYQAIVRVMPNTPAQIQAGVSALYAIKSVSSVQREQANTILAAVGKTLWLDDEDKMDAVTAISGSGPAYVFYMIEALQEAATALGLNPDDARMLALQTFSGASILATQSMDDVKILRAQVTSKGGTTEQGILALETANLKGIIMNAAKAAAEKSVLLGNQLAQ</sequence>
<evidence type="ECO:0000256" key="2">
    <source>
        <dbReference type="ARBA" id="ARBA00022857"/>
    </source>
</evidence>
<dbReference type="EMBL" id="MLJW01000056">
    <property type="protein sequence ID" value="OIR04654.1"/>
    <property type="molecule type" value="Genomic_DNA"/>
</dbReference>
<dbReference type="Gene3D" id="1.10.3730.10">
    <property type="entry name" value="ProC C-terminal domain-like"/>
    <property type="match status" value="1"/>
</dbReference>
<dbReference type="FunFam" id="1.10.3730.10:FF:000001">
    <property type="entry name" value="Pyrroline-5-carboxylate reductase"/>
    <property type="match status" value="1"/>
</dbReference>
<dbReference type="InterPro" id="IPR000304">
    <property type="entry name" value="Pyrroline-COOH_reductase"/>
</dbReference>
<dbReference type="Gene3D" id="3.40.50.720">
    <property type="entry name" value="NAD(P)-binding Rossmann-like Domain"/>
    <property type="match status" value="1"/>
</dbReference>
<keyword evidence="3 6" id="KW-0560">Oxidoreductase</keyword>
<dbReference type="Pfam" id="PF03807">
    <property type="entry name" value="F420_oxidored"/>
    <property type="match status" value="1"/>
</dbReference>
<dbReference type="Pfam" id="PF14748">
    <property type="entry name" value="P5CR_dimer"/>
    <property type="match status" value="1"/>
</dbReference>
<dbReference type="GO" id="GO:0004735">
    <property type="term" value="F:pyrroline-5-carboxylate reductase activity"/>
    <property type="evidence" value="ECO:0007669"/>
    <property type="project" value="UniProtKB-EC"/>
</dbReference>
<dbReference type="PIRSF" id="PIRSF000193">
    <property type="entry name" value="Pyrrol-5-carb_rd"/>
    <property type="match status" value="1"/>
</dbReference>
<gene>
    <name evidence="6" type="primary">proC_6</name>
    <name evidence="6" type="ORF">GALL_133240</name>
</gene>
<dbReference type="InterPro" id="IPR029036">
    <property type="entry name" value="P5CR_dimer"/>
</dbReference>
<dbReference type="PANTHER" id="PTHR11645:SF0">
    <property type="entry name" value="PYRROLINE-5-CARBOXYLATE REDUCTASE 3"/>
    <property type="match status" value="1"/>
</dbReference>
<dbReference type="SUPFAM" id="SSF48179">
    <property type="entry name" value="6-phosphogluconate dehydrogenase C-terminal domain-like"/>
    <property type="match status" value="1"/>
</dbReference>
<evidence type="ECO:0000259" key="4">
    <source>
        <dbReference type="Pfam" id="PF03807"/>
    </source>
</evidence>
<dbReference type="EC" id="1.5.1.2" evidence="6"/>
<dbReference type="SUPFAM" id="SSF51735">
    <property type="entry name" value="NAD(P)-binding Rossmann-fold domains"/>
    <property type="match status" value="1"/>
</dbReference>
<evidence type="ECO:0000313" key="6">
    <source>
        <dbReference type="EMBL" id="OIR04654.1"/>
    </source>
</evidence>
<protein>
    <submittedName>
        <fullName evidence="6">Pyrroline-5-carboxylate reductase</fullName>
        <ecNumber evidence="6">1.5.1.2</ecNumber>
    </submittedName>
</protein>
<dbReference type="GO" id="GO:0055129">
    <property type="term" value="P:L-proline biosynthetic process"/>
    <property type="evidence" value="ECO:0007669"/>
    <property type="project" value="TreeGrafter"/>
</dbReference>
<dbReference type="InterPro" id="IPR008927">
    <property type="entry name" value="6-PGluconate_DH-like_C_sf"/>
</dbReference>
<dbReference type="InterPro" id="IPR028939">
    <property type="entry name" value="P5C_Rdtase_cat_N"/>
</dbReference>
<dbReference type="NCBIfam" id="TIGR00112">
    <property type="entry name" value="proC"/>
    <property type="match status" value="1"/>
</dbReference>
<comment type="similarity">
    <text evidence="1">Belongs to the pyrroline-5-carboxylate reductase family.</text>
</comment>
<feature type="domain" description="Pyrroline-5-carboxylate reductase dimerisation" evidence="5">
    <location>
        <begin position="158"/>
        <end position="259"/>
    </location>
</feature>
<evidence type="ECO:0000256" key="1">
    <source>
        <dbReference type="ARBA" id="ARBA00005525"/>
    </source>
</evidence>